<evidence type="ECO:0000256" key="3">
    <source>
        <dbReference type="ARBA" id="ARBA00005227"/>
    </source>
</evidence>
<evidence type="ECO:0000256" key="1">
    <source>
        <dbReference type="ARBA" id="ARBA00004337"/>
    </source>
</evidence>
<comment type="subcellular location">
    <subcellularLocation>
        <location evidence="1">Endosome membrane</location>
        <topology evidence="1">Multi-pass membrane protein</topology>
    </subcellularLocation>
    <subcellularLocation>
        <location evidence="2">Golgi apparatus membrane</location>
        <topology evidence="2">Multi-pass membrane protein</topology>
    </subcellularLocation>
</comment>
<evidence type="ECO:0000313" key="13">
    <source>
        <dbReference type="Proteomes" id="UP001055712"/>
    </source>
</evidence>
<keyword evidence="13" id="KW-1185">Reference proteome</keyword>
<feature type="transmembrane region" description="Helical" evidence="10">
    <location>
        <begin position="467"/>
        <end position="491"/>
    </location>
</feature>
<dbReference type="AlphaFoldDB" id="A0A9D4TLH5"/>
<dbReference type="PANTHER" id="PTHR10766:SF55">
    <property type="entry name" value="TRANSMEMBRANE 9 SUPERFAMILY MEMBER 4"/>
    <property type="match status" value="1"/>
</dbReference>
<feature type="region of interest" description="Disordered" evidence="11">
    <location>
        <begin position="210"/>
        <end position="243"/>
    </location>
</feature>
<dbReference type="EMBL" id="SIDB01000009">
    <property type="protein sequence ID" value="KAI3428673.1"/>
    <property type="molecule type" value="Genomic_DNA"/>
</dbReference>
<keyword evidence="8" id="KW-0333">Golgi apparatus</keyword>
<reference evidence="12" key="1">
    <citation type="journal article" date="2019" name="Plant J.">
        <title>Chlorella vulgaris genome assembly and annotation reveals the molecular basis for metabolic acclimation to high light conditions.</title>
        <authorList>
            <person name="Cecchin M."/>
            <person name="Marcolungo L."/>
            <person name="Rossato M."/>
            <person name="Girolomoni L."/>
            <person name="Cosentino E."/>
            <person name="Cuine S."/>
            <person name="Li-Beisson Y."/>
            <person name="Delledonne M."/>
            <person name="Ballottari M."/>
        </authorList>
    </citation>
    <scope>NUCLEOTIDE SEQUENCE</scope>
    <source>
        <strain evidence="12">211/11P</strain>
    </source>
</reference>
<accession>A0A9D4TLH5</accession>
<feature type="transmembrane region" description="Helical" evidence="10">
    <location>
        <begin position="555"/>
        <end position="578"/>
    </location>
</feature>
<evidence type="ECO:0000256" key="5">
    <source>
        <dbReference type="ARBA" id="ARBA00022729"/>
    </source>
</evidence>
<evidence type="ECO:0000313" key="12">
    <source>
        <dbReference type="EMBL" id="KAI3428673.1"/>
    </source>
</evidence>
<name>A0A9D4TLH5_CHLVU</name>
<feature type="transmembrane region" description="Helical" evidence="10">
    <location>
        <begin position="430"/>
        <end position="455"/>
    </location>
</feature>
<feature type="transmembrane region" description="Helical" evidence="10">
    <location>
        <begin position="503"/>
        <end position="527"/>
    </location>
</feature>
<keyword evidence="7 10" id="KW-1133">Transmembrane helix</keyword>
<evidence type="ECO:0000256" key="8">
    <source>
        <dbReference type="ARBA" id="ARBA00023034"/>
    </source>
</evidence>
<keyword evidence="4 10" id="KW-0812">Transmembrane</keyword>
<sequence>MNALRLLAVIGCLQLAAGYYLPGTYPQEFLVGDVIQAEANSLVSSETEMPYDYYSMPFCKPPEGVQRATSTINPGTILLGIKIQNSPYNFTIMTKQQGLTVCNGEDYPKHAYTPLIPKEVKMLRDKIRQQYRVRLILDNLPITTYDLELDPESVRPGYEVGYQVGDKYFINNHLMFKVLVHETHGQYTMSQMDEAEVEAAAAVEAGGRRLLKDEDEEPKPKAVAKGKPTAAKANKRGKPEPRTIVPGQKMYMVVGFEVVACSIKRTPGEPINKNLICPQTPDDANAPEPQEVKKGAEIVYTYDVYWDTSDITWSSRWDAYLRMPGGKVHWFSILNSLMVVVVMSCIVAMIMMRTIRRDLQRYEQLLVDGGQGQDVEESGWKMVSGDVFRAPANPLSLCVQIGSGVQILCSGFITLLFAALGFLSPASRGSLLTAALVMYLLLSVGAGYSAVWLWGLTNRSYEGWFKVCWRVACFFPGVTVAVMTCLNLFLWATGSSGAIPLGFFFSIIFLWLLISIPLSYSGGIIAAKQEIKQYPTRTNQIPRHIPSPHWASHPLVLFFAAGLLPFGTIFVELYFAMTSMWQGYFYYIFGFAFLVSILTLIITIEVSIVCTYVQLCAEDYLWWWRSYYRGGSISVYVLIYSIGFLVNTLHKLTGFLPVVLYLAYMGLMVWCLFLAMGTIGFLSSFLFTYAIFNAAKSD</sequence>
<dbReference type="GO" id="GO:0010008">
    <property type="term" value="C:endosome membrane"/>
    <property type="evidence" value="ECO:0007669"/>
    <property type="project" value="UniProtKB-SubCell"/>
</dbReference>
<feature type="chain" id="PRO_5039762788" description="Transmembrane 9 superfamily member" evidence="10">
    <location>
        <begin position="19"/>
        <end position="698"/>
    </location>
</feature>
<dbReference type="Pfam" id="PF02990">
    <property type="entry name" value="EMP70"/>
    <property type="match status" value="2"/>
</dbReference>
<evidence type="ECO:0000256" key="6">
    <source>
        <dbReference type="ARBA" id="ARBA00022753"/>
    </source>
</evidence>
<keyword evidence="6" id="KW-0967">Endosome</keyword>
<gene>
    <name evidence="12" type="ORF">D9Q98_007496</name>
</gene>
<organism evidence="12 13">
    <name type="scientific">Chlorella vulgaris</name>
    <name type="common">Green alga</name>
    <dbReference type="NCBI Taxonomy" id="3077"/>
    <lineage>
        <taxon>Eukaryota</taxon>
        <taxon>Viridiplantae</taxon>
        <taxon>Chlorophyta</taxon>
        <taxon>core chlorophytes</taxon>
        <taxon>Trebouxiophyceae</taxon>
        <taxon>Chlorellales</taxon>
        <taxon>Chlorellaceae</taxon>
        <taxon>Chlorella clade</taxon>
        <taxon>Chlorella</taxon>
    </lineage>
</organism>
<dbReference type="GO" id="GO:0000139">
    <property type="term" value="C:Golgi membrane"/>
    <property type="evidence" value="ECO:0007669"/>
    <property type="project" value="UniProtKB-SubCell"/>
</dbReference>
<feature type="transmembrane region" description="Helical" evidence="10">
    <location>
        <begin position="405"/>
        <end position="424"/>
    </location>
</feature>
<dbReference type="Proteomes" id="UP001055712">
    <property type="component" value="Unassembled WGS sequence"/>
</dbReference>
<feature type="transmembrane region" description="Helical" evidence="10">
    <location>
        <begin position="667"/>
        <end position="692"/>
    </location>
</feature>
<evidence type="ECO:0000256" key="9">
    <source>
        <dbReference type="ARBA" id="ARBA00023136"/>
    </source>
</evidence>
<evidence type="ECO:0000256" key="10">
    <source>
        <dbReference type="RuleBase" id="RU363079"/>
    </source>
</evidence>
<proteinExistence type="inferred from homology"/>
<dbReference type="OrthoDB" id="1666796at2759"/>
<dbReference type="PANTHER" id="PTHR10766">
    <property type="entry name" value="TRANSMEMBRANE 9 SUPERFAMILY PROTEIN"/>
    <property type="match status" value="1"/>
</dbReference>
<evidence type="ECO:0000256" key="2">
    <source>
        <dbReference type="ARBA" id="ARBA00004653"/>
    </source>
</evidence>
<evidence type="ECO:0000256" key="7">
    <source>
        <dbReference type="ARBA" id="ARBA00022989"/>
    </source>
</evidence>
<keyword evidence="5 10" id="KW-0732">Signal</keyword>
<feature type="transmembrane region" description="Helical" evidence="10">
    <location>
        <begin position="584"/>
        <end position="615"/>
    </location>
</feature>
<evidence type="ECO:0000256" key="11">
    <source>
        <dbReference type="SAM" id="MobiDB-lite"/>
    </source>
</evidence>
<dbReference type="GO" id="GO:0072657">
    <property type="term" value="P:protein localization to membrane"/>
    <property type="evidence" value="ECO:0007669"/>
    <property type="project" value="TreeGrafter"/>
</dbReference>
<comment type="caution">
    <text evidence="12">The sequence shown here is derived from an EMBL/GenBank/DDBJ whole genome shotgun (WGS) entry which is preliminary data.</text>
</comment>
<feature type="transmembrane region" description="Helical" evidence="10">
    <location>
        <begin position="330"/>
        <end position="352"/>
    </location>
</feature>
<reference evidence="12" key="2">
    <citation type="submission" date="2020-11" db="EMBL/GenBank/DDBJ databases">
        <authorList>
            <person name="Cecchin M."/>
            <person name="Marcolungo L."/>
            <person name="Rossato M."/>
            <person name="Girolomoni L."/>
            <person name="Cosentino E."/>
            <person name="Cuine S."/>
            <person name="Li-Beisson Y."/>
            <person name="Delledonne M."/>
            <person name="Ballottari M."/>
        </authorList>
    </citation>
    <scope>NUCLEOTIDE SEQUENCE</scope>
    <source>
        <strain evidence="12">211/11P</strain>
        <tissue evidence="12">Whole cell</tissue>
    </source>
</reference>
<protein>
    <recommendedName>
        <fullName evidence="10">Transmembrane 9 superfamily member</fullName>
    </recommendedName>
</protein>
<feature type="signal peptide" evidence="10">
    <location>
        <begin position="1"/>
        <end position="18"/>
    </location>
</feature>
<comment type="similarity">
    <text evidence="3 10">Belongs to the nonaspanin (TM9SF) (TC 9.A.2) family.</text>
</comment>
<feature type="transmembrane region" description="Helical" evidence="10">
    <location>
        <begin position="627"/>
        <end position="647"/>
    </location>
</feature>
<keyword evidence="9 10" id="KW-0472">Membrane</keyword>
<dbReference type="InterPro" id="IPR004240">
    <property type="entry name" value="EMP70"/>
</dbReference>
<evidence type="ECO:0000256" key="4">
    <source>
        <dbReference type="ARBA" id="ARBA00022692"/>
    </source>
</evidence>